<protein>
    <recommendedName>
        <fullName evidence="4">DUF2795 domain-containing protein</fullName>
    </recommendedName>
</protein>
<reference evidence="3" key="1">
    <citation type="journal article" date="2019" name="Int. J. Syst. Evol. Microbiol.">
        <title>The Global Catalogue of Microorganisms (GCM) 10K type strain sequencing project: providing services to taxonomists for standard genome sequencing and annotation.</title>
        <authorList>
            <consortium name="The Broad Institute Genomics Platform"/>
            <consortium name="The Broad Institute Genome Sequencing Center for Infectious Disease"/>
            <person name="Wu L."/>
            <person name="Ma J."/>
        </authorList>
    </citation>
    <scope>NUCLEOTIDE SEQUENCE [LARGE SCALE GENOMIC DNA]</scope>
    <source>
        <strain evidence="3">JCM 4805</strain>
    </source>
</reference>
<keyword evidence="3" id="KW-1185">Reference proteome</keyword>
<dbReference type="EMBL" id="BAAABY010000025">
    <property type="protein sequence ID" value="GAA0467516.1"/>
    <property type="molecule type" value="Genomic_DNA"/>
</dbReference>
<evidence type="ECO:0000256" key="1">
    <source>
        <dbReference type="SAM" id="MobiDB-lite"/>
    </source>
</evidence>
<dbReference type="Proteomes" id="UP001500909">
    <property type="component" value="Unassembled WGS sequence"/>
</dbReference>
<evidence type="ECO:0008006" key="4">
    <source>
        <dbReference type="Google" id="ProtNLM"/>
    </source>
</evidence>
<gene>
    <name evidence="2" type="ORF">GCM10010361_34630</name>
</gene>
<proteinExistence type="predicted"/>
<name>A0ABP3JYW5_9ACTN</name>
<feature type="region of interest" description="Disordered" evidence="1">
    <location>
        <begin position="1"/>
        <end position="75"/>
    </location>
</feature>
<evidence type="ECO:0000313" key="2">
    <source>
        <dbReference type="EMBL" id="GAA0467516.1"/>
    </source>
</evidence>
<comment type="caution">
    <text evidence="2">The sequence shown here is derived from an EMBL/GenBank/DDBJ whole genome shotgun (WGS) entry which is preliminary data.</text>
</comment>
<organism evidence="2 3">
    <name type="scientific">Streptomyces olivaceiscleroticus</name>
    <dbReference type="NCBI Taxonomy" id="68245"/>
    <lineage>
        <taxon>Bacteria</taxon>
        <taxon>Bacillati</taxon>
        <taxon>Actinomycetota</taxon>
        <taxon>Actinomycetes</taxon>
        <taxon>Kitasatosporales</taxon>
        <taxon>Streptomycetaceae</taxon>
        <taxon>Streptomyces</taxon>
    </lineage>
</organism>
<evidence type="ECO:0000313" key="3">
    <source>
        <dbReference type="Proteomes" id="UP001500909"/>
    </source>
</evidence>
<sequence>MAEKGSGPDSPLHDDEVKKRLEGELRANRGIRVEEEHEPEPAGEDQPAVRRSPEGTLEGGTPPGMTGDDVELRSDLARHLDPSIYPADRAAVLDSLRGNNAPDNVLARAENLPGGQQFANVQDIARALGLGVEERRT</sequence>
<accession>A0ABP3JYW5</accession>
<dbReference type="Pfam" id="PF11387">
    <property type="entry name" value="DUF2795"/>
    <property type="match status" value="1"/>
</dbReference>
<dbReference type="RefSeq" id="WP_052863218.1">
    <property type="nucleotide sequence ID" value="NZ_BAAABY010000025.1"/>
</dbReference>
<feature type="compositionally biased region" description="Basic and acidic residues" evidence="1">
    <location>
        <begin position="11"/>
        <end position="35"/>
    </location>
</feature>
<dbReference type="InterPro" id="IPR021527">
    <property type="entry name" value="DUF2795"/>
</dbReference>